<dbReference type="Proteomes" id="UP000886865">
    <property type="component" value="Unassembled WGS sequence"/>
</dbReference>
<organism evidence="3 4">
    <name type="scientific">Candidatus Galligastranaerophilus intestinavium</name>
    <dbReference type="NCBI Taxonomy" id="2840836"/>
    <lineage>
        <taxon>Bacteria</taxon>
        <taxon>Candidatus Galligastranaerophilus</taxon>
    </lineage>
</organism>
<comment type="caution">
    <text evidence="3">The sequence shown here is derived from an EMBL/GenBank/DDBJ whole genome shotgun (WGS) entry which is preliminary data.</text>
</comment>
<accession>A0A9D1FIL6</accession>
<reference evidence="3" key="2">
    <citation type="journal article" date="2021" name="PeerJ">
        <title>Extensive microbial diversity within the chicken gut microbiome revealed by metagenomics and culture.</title>
        <authorList>
            <person name="Gilroy R."/>
            <person name="Ravi A."/>
            <person name="Getino M."/>
            <person name="Pursley I."/>
            <person name="Horton D.L."/>
            <person name="Alikhan N.F."/>
            <person name="Baker D."/>
            <person name="Gharbi K."/>
            <person name="Hall N."/>
            <person name="Watson M."/>
            <person name="Adriaenssens E.M."/>
            <person name="Foster-Nyarko E."/>
            <person name="Jarju S."/>
            <person name="Secka A."/>
            <person name="Antonio M."/>
            <person name="Oren A."/>
            <person name="Chaudhuri R.R."/>
            <person name="La Ragione R."/>
            <person name="Hildebrand F."/>
            <person name="Pallen M.J."/>
        </authorList>
    </citation>
    <scope>NUCLEOTIDE SEQUENCE</scope>
    <source>
        <strain evidence="3">CHK152-2871</strain>
    </source>
</reference>
<feature type="signal peptide" evidence="2">
    <location>
        <begin position="1"/>
        <end position="19"/>
    </location>
</feature>
<feature type="coiled-coil region" evidence="1">
    <location>
        <begin position="111"/>
        <end position="182"/>
    </location>
</feature>
<evidence type="ECO:0000313" key="3">
    <source>
        <dbReference type="EMBL" id="HIS74536.1"/>
    </source>
</evidence>
<keyword evidence="1" id="KW-0175">Coiled coil</keyword>
<sequence>MKKIILSLTLIFSMQCAFCEIVIDKLPEIKYRNPDGTEFVPNSASYPKISQMERLVFNKTFEDEPIEIRLNRLESKLYRKDYSNSPLAQRVEAIENTLDEKSVSKKERSTLAQLEKKIFNKSYENEDMEKRIERLEKSVLGANQSGNLNSRIETLKVASSSLENQSRELAQAQQNYQNFQNPYQPQNGFKNAIRNIFGGLNPGTMTGFSPPISSMTYPQYQPYSANNNTYNSIWNNQPYYNTMPQQGQGQNFYYPSPSGNTYYQDIFKDNNGDEMYYTDGQYYKDLNSATGSMGVTIIN</sequence>
<name>A0A9D1FIL6_9BACT</name>
<reference evidence="3" key="1">
    <citation type="submission" date="2020-10" db="EMBL/GenBank/DDBJ databases">
        <authorList>
            <person name="Gilroy R."/>
        </authorList>
    </citation>
    <scope>NUCLEOTIDE SEQUENCE</scope>
    <source>
        <strain evidence="3">CHK152-2871</strain>
    </source>
</reference>
<evidence type="ECO:0000256" key="2">
    <source>
        <dbReference type="SAM" id="SignalP"/>
    </source>
</evidence>
<dbReference type="EMBL" id="DVJQ01000049">
    <property type="protein sequence ID" value="HIS74536.1"/>
    <property type="molecule type" value="Genomic_DNA"/>
</dbReference>
<keyword evidence="2" id="KW-0732">Signal</keyword>
<protein>
    <submittedName>
        <fullName evidence="3">Uncharacterized protein</fullName>
    </submittedName>
</protein>
<gene>
    <name evidence="3" type="ORF">IAA86_05915</name>
</gene>
<feature type="chain" id="PRO_5039021999" evidence="2">
    <location>
        <begin position="20"/>
        <end position="299"/>
    </location>
</feature>
<evidence type="ECO:0000256" key="1">
    <source>
        <dbReference type="SAM" id="Coils"/>
    </source>
</evidence>
<evidence type="ECO:0000313" key="4">
    <source>
        <dbReference type="Proteomes" id="UP000886865"/>
    </source>
</evidence>
<proteinExistence type="predicted"/>
<dbReference type="AlphaFoldDB" id="A0A9D1FIL6"/>